<feature type="transmembrane region" description="Helical" evidence="7">
    <location>
        <begin position="105"/>
        <end position="126"/>
    </location>
</feature>
<dbReference type="Proteomes" id="UP000266906">
    <property type="component" value="Unassembled WGS sequence"/>
</dbReference>
<feature type="transmembrane region" description="Helical" evidence="7">
    <location>
        <begin position="213"/>
        <end position="234"/>
    </location>
</feature>
<keyword evidence="3 7" id="KW-0812">Transmembrane</keyword>
<dbReference type="PANTHER" id="PTHR43124">
    <property type="entry name" value="PURINE EFFLUX PUMP PBUE"/>
    <property type="match status" value="1"/>
</dbReference>
<dbReference type="Gene3D" id="1.20.1250.20">
    <property type="entry name" value="MFS general substrate transporter like domains"/>
    <property type="match status" value="1"/>
</dbReference>
<evidence type="ECO:0000259" key="8">
    <source>
        <dbReference type="PROSITE" id="PS50850"/>
    </source>
</evidence>
<dbReference type="InterPro" id="IPR011701">
    <property type="entry name" value="MFS"/>
</dbReference>
<keyword evidence="10" id="KW-1185">Reference proteome</keyword>
<dbReference type="PROSITE" id="PS50850">
    <property type="entry name" value="MFS"/>
    <property type="match status" value="1"/>
</dbReference>
<proteinExistence type="predicted"/>
<feature type="transmembrane region" description="Helical" evidence="7">
    <location>
        <begin position="138"/>
        <end position="158"/>
    </location>
</feature>
<evidence type="ECO:0000256" key="6">
    <source>
        <dbReference type="SAM" id="MobiDB-lite"/>
    </source>
</evidence>
<reference evidence="9 10" key="1">
    <citation type="submission" date="2018-11" db="EMBL/GenBank/DDBJ databases">
        <title>Sequencing the genomes of 1000 actinobacteria strains.</title>
        <authorList>
            <person name="Klenk H.-P."/>
        </authorList>
    </citation>
    <scope>NUCLEOTIDE SEQUENCE [LARGE SCALE GENOMIC DNA]</scope>
    <source>
        <strain evidence="9 10">DSM 44781</strain>
    </source>
</reference>
<keyword evidence="2" id="KW-1003">Cell membrane</keyword>
<gene>
    <name evidence="9" type="ORF">EDD38_1595</name>
</gene>
<evidence type="ECO:0000313" key="9">
    <source>
        <dbReference type="EMBL" id="RPE33310.1"/>
    </source>
</evidence>
<dbReference type="GO" id="GO:0022857">
    <property type="term" value="F:transmembrane transporter activity"/>
    <property type="evidence" value="ECO:0007669"/>
    <property type="project" value="InterPro"/>
</dbReference>
<evidence type="ECO:0000313" key="10">
    <source>
        <dbReference type="Proteomes" id="UP000266906"/>
    </source>
</evidence>
<dbReference type="EMBL" id="RKQG01000001">
    <property type="protein sequence ID" value="RPE33310.1"/>
    <property type="molecule type" value="Genomic_DNA"/>
</dbReference>
<evidence type="ECO:0000256" key="4">
    <source>
        <dbReference type="ARBA" id="ARBA00022989"/>
    </source>
</evidence>
<evidence type="ECO:0000256" key="5">
    <source>
        <dbReference type="ARBA" id="ARBA00023136"/>
    </source>
</evidence>
<dbReference type="Pfam" id="PF07690">
    <property type="entry name" value="MFS_1"/>
    <property type="match status" value="1"/>
</dbReference>
<feature type="transmembrane region" description="Helical" evidence="7">
    <location>
        <begin position="354"/>
        <end position="374"/>
    </location>
</feature>
<feature type="transmembrane region" description="Helical" evidence="7">
    <location>
        <begin position="170"/>
        <end position="192"/>
    </location>
</feature>
<comment type="subcellular location">
    <subcellularLocation>
        <location evidence="1">Cell membrane</location>
        <topology evidence="1">Multi-pass membrane protein</topology>
    </subcellularLocation>
</comment>
<dbReference type="InterPro" id="IPR036259">
    <property type="entry name" value="MFS_trans_sf"/>
</dbReference>
<feature type="region of interest" description="Disordered" evidence="6">
    <location>
        <begin position="379"/>
        <end position="420"/>
    </location>
</feature>
<dbReference type="PANTHER" id="PTHR43124:SF3">
    <property type="entry name" value="CHLORAMPHENICOL EFFLUX PUMP RV0191"/>
    <property type="match status" value="1"/>
</dbReference>
<comment type="caution">
    <text evidence="9">The sequence shown here is derived from an EMBL/GenBank/DDBJ whole genome shotgun (WGS) entry which is preliminary data.</text>
</comment>
<dbReference type="GO" id="GO:0005886">
    <property type="term" value="C:plasma membrane"/>
    <property type="evidence" value="ECO:0007669"/>
    <property type="project" value="UniProtKB-SubCell"/>
</dbReference>
<evidence type="ECO:0000256" key="3">
    <source>
        <dbReference type="ARBA" id="ARBA00022692"/>
    </source>
</evidence>
<feature type="transmembrane region" description="Helical" evidence="7">
    <location>
        <begin position="273"/>
        <end position="290"/>
    </location>
</feature>
<evidence type="ECO:0000256" key="2">
    <source>
        <dbReference type="ARBA" id="ARBA00022475"/>
    </source>
</evidence>
<keyword evidence="4 7" id="KW-1133">Transmembrane helix</keyword>
<accession>A0A3N4S2Y9</accession>
<feature type="domain" description="Major facilitator superfamily (MFS) profile" evidence="8">
    <location>
        <begin position="14"/>
        <end position="384"/>
    </location>
</feature>
<protein>
    <submittedName>
        <fullName evidence="9">MFS family arabinose efflux permease</fullName>
    </submittedName>
</protein>
<evidence type="ECO:0000256" key="7">
    <source>
        <dbReference type="SAM" id="Phobius"/>
    </source>
</evidence>
<sequence length="420" mass="42753">MATTPPGPRLRWSPLLALATAAFLGIVTEALPAGVLPEMARDLRVGEAAMGQSLTGYALATGLSAIPLARATARWPRKRLVLAAVAVLLLADAVTALSPSYPLTMAVRIAAGVAVAAIWSELVGYARRLTPPALHGRAIAVTGVGVPLALSLGIPLGTWSGRLIGWRPTFALVAALAAALLLWIATAVPDAPGHPGRPAPVRTALRLPGVRPVLFVTTAYVLAHNVLYTYVAALLDHYGAGGRRDLLLLVLGLAAVAGLAATGTLIDRRLRHLTLAATAAFLTAAALLLLPAPPLLLAAGLWGLGWGSVAPLFQTAVADAGGEPGQTLLVATWNTAMGLGGAAGGLLLDLHGPGTLPWSALALLLPVLAVTALARRHGFPPRRRPTAPGNADGPWAAPRAAPLGDGDRGTGDVPVSPRAG</sequence>
<organism evidence="9 10">
    <name type="scientific">Kitasatospora cineracea</name>
    <dbReference type="NCBI Taxonomy" id="88074"/>
    <lineage>
        <taxon>Bacteria</taxon>
        <taxon>Bacillati</taxon>
        <taxon>Actinomycetota</taxon>
        <taxon>Actinomycetes</taxon>
        <taxon>Kitasatosporales</taxon>
        <taxon>Streptomycetaceae</taxon>
        <taxon>Kitasatospora</taxon>
    </lineage>
</organism>
<feature type="transmembrane region" description="Helical" evidence="7">
    <location>
        <begin position="246"/>
        <end position="266"/>
    </location>
</feature>
<evidence type="ECO:0000256" key="1">
    <source>
        <dbReference type="ARBA" id="ARBA00004651"/>
    </source>
</evidence>
<dbReference type="AlphaFoldDB" id="A0A3N4S2Y9"/>
<dbReference type="InterPro" id="IPR050189">
    <property type="entry name" value="MFS_Efflux_Transporters"/>
</dbReference>
<dbReference type="SUPFAM" id="SSF103473">
    <property type="entry name" value="MFS general substrate transporter"/>
    <property type="match status" value="1"/>
</dbReference>
<dbReference type="InterPro" id="IPR020846">
    <property type="entry name" value="MFS_dom"/>
</dbReference>
<dbReference type="RefSeq" id="WP_123817707.1">
    <property type="nucleotide sequence ID" value="NZ_RKQG01000001.1"/>
</dbReference>
<name>A0A3N4S2Y9_9ACTN</name>
<keyword evidence="5 7" id="KW-0472">Membrane</keyword>
<feature type="transmembrane region" description="Helical" evidence="7">
    <location>
        <begin position="80"/>
        <end position="99"/>
    </location>
</feature>